<dbReference type="OrthoDB" id="360161at2759"/>
<dbReference type="Proteomes" id="UP000018050">
    <property type="component" value="Unassembled WGS sequence"/>
</dbReference>
<evidence type="ECO:0000256" key="4">
    <source>
        <dbReference type="ARBA" id="ARBA00022806"/>
    </source>
</evidence>
<dbReference type="GO" id="GO:0016787">
    <property type="term" value="F:hydrolase activity"/>
    <property type="evidence" value="ECO:0007669"/>
    <property type="project" value="UniProtKB-KW"/>
</dbReference>
<dbReference type="GO" id="GO:0005829">
    <property type="term" value="C:cytosol"/>
    <property type="evidence" value="ECO:0007669"/>
    <property type="project" value="TreeGrafter"/>
</dbReference>
<evidence type="ECO:0000313" key="14">
    <source>
        <dbReference type="Proteomes" id="UP000018050"/>
    </source>
</evidence>
<dbReference type="PROSITE" id="PS51194">
    <property type="entry name" value="HELICASE_CTER"/>
    <property type="match status" value="1"/>
</dbReference>
<keyword evidence="4 9" id="KW-0347">Helicase</keyword>
<feature type="compositionally biased region" description="Basic residues" evidence="10">
    <location>
        <begin position="510"/>
        <end position="519"/>
    </location>
</feature>
<dbReference type="InterPro" id="IPR050079">
    <property type="entry name" value="DEAD_box_RNA_helicase"/>
</dbReference>
<dbReference type="PROSITE" id="PS51192">
    <property type="entry name" value="HELICASE_ATP_BIND_1"/>
    <property type="match status" value="1"/>
</dbReference>
<dbReference type="RefSeq" id="XP_013248145.1">
    <property type="nucleotide sequence ID" value="XM_013392691.1"/>
</dbReference>
<keyword evidence="14" id="KW-1185">Reference proteome</keyword>
<keyword evidence="6" id="KW-0694">RNA-binding</keyword>
<keyword evidence="2 9" id="KW-0547">Nucleotide-binding</keyword>
<evidence type="ECO:0000313" key="13">
    <source>
        <dbReference type="EMBL" id="CDI82457.1"/>
    </source>
</evidence>
<evidence type="ECO:0000256" key="5">
    <source>
        <dbReference type="ARBA" id="ARBA00022840"/>
    </source>
</evidence>
<evidence type="ECO:0000259" key="11">
    <source>
        <dbReference type="PROSITE" id="PS51192"/>
    </source>
</evidence>
<evidence type="ECO:0000256" key="6">
    <source>
        <dbReference type="ARBA" id="ARBA00022884"/>
    </source>
</evidence>
<comment type="catalytic activity">
    <reaction evidence="8">
        <text>ATP + H2O = ADP + phosphate + H(+)</text>
        <dbReference type="Rhea" id="RHEA:13065"/>
        <dbReference type="ChEBI" id="CHEBI:15377"/>
        <dbReference type="ChEBI" id="CHEBI:15378"/>
        <dbReference type="ChEBI" id="CHEBI:30616"/>
        <dbReference type="ChEBI" id="CHEBI:43474"/>
        <dbReference type="ChEBI" id="CHEBI:456216"/>
        <dbReference type="EC" id="3.6.4.13"/>
    </reaction>
</comment>
<comment type="similarity">
    <text evidence="7">Belongs to the DEAD box helicase family. DDX52/ROK1 subfamily.</text>
</comment>
<evidence type="ECO:0000256" key="2">
    <source>
        <dbReference type="ARBA" id="ARBA00022741"/>
    </source>
</evidence>
<organism evidence="13 14">
    <name type="scientific">Eimeria acervulina</name>
    <name type="common">Coccidian parasite</name>
    <dbReference type="NCBI Taxonomy" id="5801"/>
    <lineage>
        <taxon>Eukaryota</taxon>
        <taxon>Sar</taxon>
        <taxon>Alveolata</taxon>
        <taxon>Apicomplexa</taxon>
        <taxon>Conoidasida</taxon>
        <taxon>Coccidia</taxon>
        <taxon>Eucoccidiorida</taxon>
        <taxon>Eimeriorina</taxon>
        <taxon>Eimeriidae</taxon>
        <taxon>Eimeria</taxon>
    </lineage>
</organism>
<reference evidence="13" key="2">
    <citation type="submission" date="2013-10" db="EMBL/GenBank/DDBJ databases">
        <authorList>
            <person name="Aslett M."/>
        </authorList>
    </citation>
    <scope>NUCLEOTIDE SEQUENCE [LARGE SCALE GENOMIC DNA]</scope>
    <source>
        <strain evidence="13">Houghton</strain>
    </source>
</reference>
<dbReference type="EMBL" id="HG672401">
    <property type="protein sequence ID" value="CDI82457.1"/>
    <property type="molecule type" value="Genomic_DNA"/>
</dbReference>
<evidence type="ECO:0000256" key="10">
    <source>
        <dbReference type="SAM" id="MobiDB-lite"/>
    </source>
</evidence>
<dbReference type="InterPro" id="IPR011545">
    <property type="entry name" value="DEAD/DEAH_box_helicase_dom"/>
</dbReference>
<dbReference type="InterPro" id="IPR000629">
    <property type="entry name" value="RNA-helicase_DEAD-box_CS"/>
</dbReference>
<feature type="region of interest" description="Disordered" evidence="10">
    <location>
        <begin position="28"/>
        <end position="66"/>
    </location>
</feature>
<evidence type="ECO:0000256" key="8">
    <source>
        <dbReference type="ARBA" id="ARBA00047984"/>
    </source>
</evidence>
<dbReference type="SMART" id="SM00487">
    <property type="entry name" value="DEXDc"/>
    <property type="match status" value="1"/>
</dbReference>
<dbReference type="OMA" id="HICLFSA"/>
<name>U6GS96_EIMAC</name>
<feature type="region of interest" description="Disordered" evidence="10">
    <location>
        <begin position="542"/>
        <end position="627"/>
    </location>
</feature>
<gene>
    <name evidence="13" type="ORF">EAH_00028050</name>
</gene>
<dbReference type="PANTHER" id="PTHR47959:SF15">
    <property type="entry name" value="RNA HELICASE"/>
    <property type="match status" value="1"/>
</dbReference>
<dbReference type="Pfam" id="PF00270">
    <property type="entry name" value="DEAD"/>
    <property type="match status" value="1"/>
</dbReference>
<keyword evidence="5 9" id="KW-0067">ATP-binding</keyword>
<feature type="compositionally biased region" description="Polar residues" evidence="10">
    <location>
        <begin position="57"/>
        <end position="66"/>
    </location>
</feature>
<evidence type="ECO:0000256" key="3">
    <source>
        <dbReference type="ARBA" id="ARBA00022801"/>
    </source>
</evidence>
<reference evidence="13" key="1">
    <citation type="submission" date="2013-10" db="EMBL/GenBank/DDBJ databases">
        <title>Genomic analysis of the causative agents of coccidiosis in chickens.</title>
        <authorList>
            <person name="Reid A.J."/>
            <person name="Blake D."/>
            <person name="Billington K."/>
            <person name="Browne H."/>
            <person name="Dunn M."/>
            <person name="Hung S."/>
            <person name="Kawahara F."/>
            <person name="Miranda-Saavedra D."/>
            <person name="Mourier T."/>
            <person name="Nagra H."/>
            <person name="Otto T.D."/>
            <person name="Rawlings N."/>
            <person name="Sanchez A."/>
            <person name="Sanders M."/>
            <person name="Subramaniam C."/>
            <person name="Tay Y."/>
            <person name="Dear P."/>
            <person name="Doerig C."/>
            <person name="Gruber A."/>
            <person name="Parkinson J."/>
            <person name="Shirley M."/>
            <person name="Wan K.L."/>
            <person name="Berriman M."/>
            <person name="Tomley F."/>
            <person name="Pain A."/>
        </authorList>
    </citation>
    <scope>NUCLEOTIDE SEQUENCE [LARGE SCALE GENOMIC DNA]</scope>
    <source>
        <strain evidence="13">Houghton</strain>
    </source>
</reference>
<dbReference type="SUPFAM" id="SSF52540">
    <property type="entry name" value="P-loop containing nucleoside triphosphate hydrolases"/>
    <property type="match status" value="1"/>
</dbReference>
<keyword evidence="3 9" id="KW-0378">Hydrolase</keyword>
<dbReference type="AlphaFoldDB" id="U6GS96"/>
<feature type="domain" description="Helicase C-terminal" evidence="12">
    <location>
        <begin position="327"/>
        <end position="488"/>
    </location>
</feature>
<dbReference type="InterPro" id="IPR014001">
    <property type="entry name" value="Helicase_ATP-bd"/>
</dbReference>
<dbReference type="PROSITE" id="PS00039">
    <property type="entry name" value="DEAD_ATP_HELICASE"/>
    <property type="match status" value="1"/>
</dbReference>
<dbReference type="InterPro" id="IPR027417">
    <property type="entry name" value="P-loop_NTPase"/>
</dbReference>
<feature type="compositionally biased region" description="Basic and acidic residues" evidence="10">
    <location>
        <begin position="47"/>
        <end position="56"/>
    </location>
</feature>
<accession>U6GS96</accession>
<dbReference type="InterPro" id="IPR001650">
    <property type="entry name" value="Helicase_C-like"/>
</dbReference>
<dbReference type="CDD" id="cd18787">
    <property type="entry name" value="SF2_C_DEAD"/>
    <property type="match status" value="1"/>
</dbReference>
<feature type="domain" description="Helicase ATP-binding" evidence="11">
    <location>
        <begin position="142"/>
        <end position="316"/>
    </location>
</feature>
<dbReference type="GeneID" id="25270875"/>
<evidence type="ECO:0000259" key="12">
    <source>
        <dbReference type="PROSITE" id="PS51194"/>
    </source>
</evidence>
<evidence type="ECO:0000256" key="1">
    <source>
        <dbReference type="ARBA" id="ARBA00012552"/>
    </source>
</evidence>
<dbReference type="VEuPathDB" id="ToxoDB:EAH_00028050"/>
<feature type="compositionally biased region" description="Basic and acidic residues" evidence="10">
    <location>
        <begin position="568"/>
        <end position="580"/>
    </location>
</feature>
<evidence type="ECO:0000256" key="9">
    <source>
        <dbReference type="RuleBase" id="RU000492"/>
    </source>
</evidence>
<protein>
    <recommendedName>
        <fullName evidence="1">RNA helicase</fullName>
        <ecNumber evidence="1">3.6.4.13</ecNumber>
    </recommendedName>
</protein>
<dbReference type="Pfam" id="PF00271">
    <property type="entry name" value="Helicase_C"/>
    <property type="match status" value="1"/>
</dbReference>
<dbReference type="SMART" id="SM00490">
    <property type="entry name" value="HELICc"/>
    <property type="match status" value="1"/>
</dbReference>
<dbReference type="GO" id="GO:0005524">
    <property type="term" value="F:ATP binding"/>
    <property type="evidence" value="ECO:0007669"/>
    <property type="project" value="UniProtKB-KW"/>
</dbReference>
<dbReference type="Gene3D" id="3.40.50.300">
    <property type="entry name" value="P-loop containing nucleotide triphosphate hydrolases"/>
    <property type="match status" value="2"/>
</dbReference>
<dbReference type="PANTHER" id="PTHR47959">
    <property type="entry name" value="ATP-DEPENDENT RNA HELICASE RHLE-RELATED"/>
    <property type="match status" value="1"/>
</dbReference>
<evidence type="ECO:0000256" key="7">
    <source>
        <dbReference type="ARBA" id="ARBA00024355"/>
    </source>
</evidence>
<dbReference type="GO" id="GO:0003723">
    <property type="term" value="F:RNA binding"/>
    <property type="evidence" value="ECO:0007669"/>
    <property type="project" value="UniProtKB-KW"/>
</dbReference>
<sequence>MVQDNIFALLTRGGSLHKCRASLDSPLMQKRQGRLQQQHQDGSGQAHDGKTKERATSDSPCSAESVRARNSISVKGVVAVPRPFLSFSDQMAPETETGEVKEIISDGERNSQEGPSRLPVWLVSRLQALGYKHPTPIQMQALPLLLQGHHMLASAPTGSGKTLAFLLPLIACLKAPSNAFGRLVVLSPTRELARQSLRTFDKLTGMCEGTGFKAAFPQSHPGARYGAADAVFATPLSLLTLLREKRLSLTDCNHLVLDEADRLLDSDFSPQVDAVLSELKSAASASRRLHICLFSATLPPSVVLLAESIAYGAVHLTVGRASAAAPQIEQELLFCSTEAGKLWALKTLRLERRLIPPCLIFTQERASELLREMISEGMPVDLLHAAKSKQERDATVDAFRIGKIWFLICTDLVARGIDFKGVALVINFDLPPSTSVYIHRIGRTGRAGKEGKALTFFTLDDVPRLRPIVQIMQKSPNSKMPAFLSSRLTRNLKLKGQNKYRGNVPPHGKAGSRRPRKPIRPIAKAVAMKAKRRAWAIAASLAKKKREKESEAASIPSPGGAETTAASRADRAMGPKVEKEKKRRQNEQGLKTNDTANTAARATRTSAAHEHPARCLVKRKHSQRSAP</sequence>
<feature type="compositionally biased region" description="Basic residues" evidence="10">
    <location>
        <begin position="616"/>
        <end position="627"/>
    </location>
</feature>
<proteinExistence type="inferred from homology"/>
<dbReference type="GO" id="GO:0003724">
    <property type="term" value="F:RNA helicase activity"/>
    <property type="evidence" value="ECO:0007669"/>
    <property type="project" value="UniProtKB-EC"/>
</dbReference>
<feature type="region of interest" description="Disordered" evidence="10">
    <location>
        <begin position="494"/>
        <end position="520"/>
    </location>
</feature>
<feature type="compositionally biased region" description="Low complexity" evidence="10">
    <location>
        <begin position="592"/>
        <end position="606"/>
    </location>
</feature>
<dbReference type="EC" id="3.6.4.13" evidence="1"/>